<keyword evidence="4" id="KW-1185">Reference proteome</keyword>
<accession>A0A9P5XVT6</accession>
<dbReference type="AlphaFoldDB" id="A0A9P5XVT6"/>
<dbReference type="InterPro" id="IPR050266">
    <property type="entry name" value="AB_hydrolase_sf"/>
</dbReference>
<dbReference type="OrthoDB" id="19657at2759"/>
<dbReference type="SUPFAM" id="SSF53474">
    <property type="entry name" value="alpha/beta-Hydrolases"/>
    <property type="match status" value="1"/>
</dbReference>
<protein>
    <submittedName>
        <fullName evidence="3">Alpha/Beta hydrolase protein</fullName>
    </submittedName>
</protein>
<dbReference type="InterPro" id="IPR029058">
    <property type="entry name" value="AB_hydrolase_fold"/>
</dbReference>
<dbReference type="GO" id="GO:0047372">
    <property type="term" value="F:monoacylglycerol lipase activity"/>
    <property type="evidence" value="ECO:0007669"/>
    <property type="project" value="TreeGrafter"/>
</dbReference>
<dbReference type="EMBL" id="MU150364">
    <property type="protein sequence ID" value="KAF9457619.1"/>
    <property type="molecule type" value="Genomic_DNA"/>
</dbReference>
<dbReference type="PANTHER" id="PTHR43798">
    <property type="entry name" value="MONOACYLGLYCEROL LIPASE"/>
    <property type="match status" value="1"/>
</dbReference>
<dbReference type="InterPro" id="IPR000073">
    <property type="entry name" value="AB_hydrolase_1"/>
</dbReference>
<dbReference type="Proteomes" id="UP000807353">
    <property type="component" value="Unassembled WGS sequence"/>
</dbReference>
<dbReference type="Pfam" id="PF00561">
    <property type="entry name" value="Abhydrolase_1"/>
    <property type="match status" value="1"/>
</dbReference>
<organism evidence="3 4">
    <name type="scientific">Collybia nuda</name>
    <dbReference type="NCBI Taxonomy" id="64659"/>
    <lineage>
        <taxon>Eukaryota</taxon>
        <taxon>Fungi</taxon>
        <taxon>Dikarya</taxon>
        <taxon>Basidiomycota</taxon>
        <taxon>Agaricomycotina</taxon>
        <taxon>Agaricomycetes</taxon>
        <taxon>Agaricomycetidae</taxon>
        <taxon>Agaricales</taxon>
        <taxon>Tricholomatineae</taxon>
        <taxon>Clitocybaceae</taxon>
        <taxon>Collybia</taxon>
    </lineage>
</organism>
<feature type="domain" description="AB hydrolase-1" evidence="2">
    <location>
        <begin position="35"/>
        <end position="154"/>
    </location>
</feature>
<evidence type="ECO:0000313" key="4">
    <source>
        <dbReference type="Proteomes" id="UP000807353"/>
    </source>
</evidence>
<dbReference type="GO" id="GO:0016020">
    <property type="term" value="C:membrane"/>
    <property type="evidence" value="ECO:0007669"/>
    <property type="project" value="TreeGrafter"/>
</dbReference>
<feature type="compositionally biased region" description="Acidic residues" evidence="1">
    <location>
        <begin position="349"/>
        <end position="363"/>
    </location>
</feature>
<evidence type="ECO:0000259" key="2">
    <source>
        <dbReference type="Pfam" id="PF00561"/>
    </source>
</evidence>
<name>A0A9P5XVT6_9AGAR</name>
<evidence type="ECO:0000256" key="1">
    <source>
        <dbReference type="SAM" id="MobiDB-lite"/>
    </source>
</evidence>
<gene>
    <name evidence="3" type="ORF">BDZ94DRAFT_1175141</name>
</gene>
<evidence type="ECO:0000313" key="3">
    <source>
        <dbReference type="EMBL" id="KAF9457619.1"/>
    </source>
</evidence>
<reference evidence="3" key="1">
    <citation type="submission" date="2020-11" db="EMBL/GenBank/DDBJ databases">
        <authorList>
            <consortium name="DOE Joint Genome Institute"/>
            <person name="Ahrendt S."/>
            <person name="Riley R."/>
            <person name="Andreopoulos W."/>
            <person name="Labutti K."/>
            <person name="Pangilinan J."/>
            <person name="Ruiz-Duenas F.J."/>
            <person name="Barrasa J.M."/>
            <person name="Sanchez-Garcia M."/>
            <person name="Camarero S."/>
            <person name="Miyauchi S."/>
            <person name="Serrano A."/>
            <person name="Linde D."/>
            <person name="Babiker R."/>
            <person name="Drula E."/>
            <person name="Ayuso-Fernandez I."/>
            <person name="Pacheco R."/>
            <person name="Padilla G."/>
            <person name="Ferreira P."/>
            <person name="Barriuso J."/>
            <person name="Kellner H."/>
            <person name="Castanera R."/>
            <person name="Alfaro M."/>
            <person name="Ramirez L."/>
            <person name="Pisabarro A.G."/>
            <person name="Kuo A."/>
            <person name="Tritt A."/>
            <person name="Lipzen A."/>
            <person name="He G."/>
            <person name="Yan M."/>
            <person name="Ng V."/>
            <person name="Cullen D."/>
            <person name="Martin F."/>
            <person name="Rosso M.-N."/>
            <person name="Henrissat B."/>
            <person name="Hibbett D."/>
            <person name="Martinez A.T."/>
            <person name="Grigoriev I.V."/>
        </authorList>
    </citation>
    <scope>NUCLEOTIDE SEQUENCE</scope>
    <source>
        <strain evidence="3">CBS 247.69</strain>
    </source>
</reference>
<feature type="region of interest" description="Disordered" evidence="1">
    <location>
        <begin position="344"/>
        <end position="363"/>
    </location>
</feature>
<dbReference type="PANTHER" id="PTHR43798:SF5">
    <property type="entry name" value="MONOACYLGLYCEROL LIPASE ABHD6"/>
    <property type="match status" value="1"/>
</dbReference>
<keyword evidence="3" id="KW-0378">Hydrolase</keyword>
<dbReference type="GO" id="GO:0046464">
    <property type="term" value="P:acylglycerol catabolic process"/>
    <property type="evidence" value="ECO:0007669"/>
    <property type="project" value="TreeGrafter"/>
</dbReference>
<sequence>MPRVKFNTPTGLLDMNYSISTPTETDSLNIDPSLPSILLIHSGYIAREIFEPQFADPALRKRFNLIAPDMRSWGSTIGRVERSVYTPQSAAEDLVGFLDALDLPPLHVFSVSIGCTVAVRLAAARPERVLSLTLCSPLPTHEPEDIASGRNQVYCYWQHSFNHDGRTPLTVDWDMLEDLKRGSQELIFNDRITKLTEALTHTAVSQNTKNWAGTPEKLAVAYTVNVEWFLKRTPIPNESLAKLTCQITLVHCADDIAYPLRHAQNHEATLRSLGHTEIRICQIDGPHFGCVVNPQAMNPILVDTVLSAISGGKIKFGTTDHSELRMDGRMETPFAEVLAQWGYDPSKGDEEEEEEEDDLIIIR</sequence>
<dbReference type="Gene3D" id="3.40.50.1820">
    <property type="entry name" value="alpha/beta hydrolase"/>
    <property type="match status" value="1"/>
</dbReference>
<comment type="caution">
    <text evidence="3">The sequence shown here is derived from an EMBL/GenBank/DDBJ whole genome shotgun (WGS) entry which is preliminary data.</text>
</comment>
<proteinExistence type="predicted"/>